<feature type="transmembrane region" description="Helical" evidence="2">
    <location>
        <begin position="16"/>
        <end position="33"/>
    </location>
</feature>
<evidence type="ECO:0000259" key="3">
    <source>
        <dbReference type="Pfam" id="PF13649"/>
    </source>
</evidence>
<keyword evidence="2" id="KW-1133">Transmembrane helix</keyword>
<dbReference type="CDD" id="cd02440">
    <property type="entry name" value="AdoMet_MTases"/>
    <property type="match status" value="1"/>
</dbReference>
<name>A0A6C0DRB7_9ZZZZ</name>
<feature type="domain" description="Methyltransferase" evidence="3">
    <location>
        <begin position="99"/>
        <end position="189"/>
    </location>
</feature>
<organism evidence="4">
    <name type="scientific">viral metagenome</name>
    <dbReference type="NCBI Taxonomy" id="1070528"/>
    <lineage>
        <taxon>unclassified sequences</taxon>
        <taxon>metagenomes</taxon>
        <taxon>organismal metagenomes</taxon>
    </lineage>
</organism>
<dbReference type="InterPro" id="IPR041698">
    <property type="entry name" value="Methyltransf_25"/>
</dbReference>
<dbReference type="Pfam" id="PF13649">
    <property type="entry name" value="Methyltransf_25"/>
    <property type="match status" value="1"/>
</dbReference>
<proteinExistence type="predicted"/>
<dbReference type="GO" id="GO:0016740">
    <property type="term" value="F:transferase activity"/>
    <property type="evidence" value="ECO:0007669"/>
    <property type="project" value="UniProtKB-KW"/>
</dbReference>
<keyword evidence="1" id="KW-0808">Transferase</keyword>
<evidence type="ECO:0000256" key="2">
    <source>
        <dbReference type="SAM" id="Phobius"/>
    </source>
</evidence>
<keyword evidence="2" id="KW-0812">Transmembrane</keyword>
<sequence>MFSYLYRIFTASSGNMYLLKLVIILAILLVLLIQYRTQQEKNQTEGFSQKESYVLKQDENKYDDFYVELYDTIQKPEQRNVFEIMILLRQTMPTKKSNILDIGCGTGSLVNEMTKLGYRAYGIDKSQAMIDAAEKKHSDNDFKCTDIVDPMEFEPSTFTHILCTNFTIYEIDDKMKFFRHCFHWLAQGGYLFVHLVDPDKFDTITPIGKHKLDKNPQRISKKRITDTTVDFPKFEYKSSYDFGENPAIFKETFTDKKTKNIRQNEQRLYFVSVDGIIDIAKKNGFIVHSKADMEDCIDDSNQYLYIFERIQGNLPLL</sequence>
<reference evidence="4" key="1">
    <citation type="journal article" date="2020" name="Nature">
        <title>Giant virus diversity and host interactions through global metagenomics.</title>
        <authorList>
            <person name="Schulz F."/>
            <person name="Roux S."/>
            <person name="Paez-Espino D."/>
            <person name="Jungbluth S."/>
            <person name="Walsh D.A."/>
            <person name="Denef V.J."/>
            <person name="McMahon K.D."/>
            <person name="Konstantinidis K.T."/>
            <person name="Eloe-Fadrosh E.A."/>
            <person name="Kyrpides N.C."/>
            <person name="Woyke T."/>
        </authorList>
    </citation>
    <scope>NUCLEOTIDE SEQUENCE</scope>
    <source>
        <strain evidence="4">GVMAG-M-3300023174-49</strain>
    </source>
</reference>
<dbReference type="InterPro" id="IPR029063">
    <property type="entry name" value="SAM-dependent_MTases_sf"/>
</dbReference>
<keyword evidence="2" id="KW-0472">Membrane</keyword>
<evidence type="ECO:0000313" key="4">
    <source>
        <dbReference type="EMBL" id="QHT18951.1"/>
    </source>
</evidence>
<dbReference type="AlphaFoldDB" id="A0A6C0DRB7"/>
<dbReference type="Gene3D" id="3.40.50.150">
    <property type="entry name" value="Vaccinia Virus protein VP39"/>
    <property type="match status" value="1"/>
</dbReference>
<dbReference type="PANTHER" id="PTHR43861">
    <property type="entry name" value="TRANS-ACONITATE 2-METHYLTRANSFERASE-RELATED"/>
    <property type="match status" value="1"/>
</dbReference>
<dbReference type="SUPFAM" id="SSF53335">
    <property type="entry name" value="S-adenosyl-L-methionine-dependent methyltransferases"/>
    <property type="match status" value="1"/>
</dbReference>
<protein>
    <recommendedName>
        <fullName evidence="3">Methyltransferase domain-containing protein</fullName>
    </recommendedName>
</protein>
<evidence type="ECO:0000256" key="1">
    <source>
        <dbReference type="ARBA" id="ARBA00022679"/>
    </source>
</evidence>
<dbReference type="EMBL" id="MN739660">
    <property type="protein sequence ID" value="QHT18951.1"/>
    <property type="molecule type" value="Genomic_DNA"/>
</dbReference>
<accession>A0A6C0DRB7</accession>